<reference evidence="1 2" key="1">
    <citation type="submission" date="2019-12" db="EMBL/GenBank/DDBJ databases">
        <authorList>
            <person name="Scholz U."/>
            <person name="Mascher M."/>
            <person name="Fiebig A."/>
        </authorList>
    </citation>
    <scope>NUCLEOTIDE SEQUENCE</scope>
</reference>
<dbReference type="PROSITE" id="PS51257">
    <property type="entry name" value="PROKAR_LIPOPROTEIN"/>
    <property type="match status" value="1"/>
</dbReference>
<sequence length="31" mass="3231">MGPTKPPGSLDLLSVSLALLGSCQRDRMSLS</sequence>
<dbReference type="Proteomes" id="UP001189122">
    <property type="component" value="Unassembled WGS sequence"/>
</dbReference>
<dbReference type="EMBL" id="CACRZD030000010">
    <property type="protein sequence ID" value="CAA6667486.1"/>
    <property type="molecule type" value="Genomic_DNA"/>
</dbReference>
<proteinExistence type="predicted"/>
<organism evidence="1">
    <name type="scientific">Spirodela intermedia</name>
    <name type="common">Intermediate duckweed</name>
    <dbReference type="NCBI Taxonomy" id="51605"/>
    <lineage>
        <taxon>Eukaryota</taxon>
        <taxon>Viridiplantae</taxon>
        <taxon>Streptophyta</taxon>
        <taxon>Embryophyta</taxon>
        <taxon>Tracheophyta</taxon>
        <taxon>Spermatophyta</taxon>
        <taxon>Magnoliopsida</taxon>
        <taxon>Liliopsida</taxon>
        <taxon>Araceae</taxon>
        <taxon>Lemnoideae</taxon>
        <taxon>Spirodela</taxon>
    </lineage>
</organism>
<dbReference type="AlphaFoldDB" id="A0A7I8JBA3"/>
<keyword evidence="2" id="KW-1185">Reference proteome</keyword>
<accession>A0A7I8JBA3</accession>
<gene>
    <name evidence="1" type="ORF">SI7747_10013879</name>
</gene>
<evidence type="ECO:0000313" key="1">
    <source>
        <dbReference type="EMBL" id="CAA2628232.1"/>
    </source>
</evidence>
<protein>
    <submittedName>
        <fullName evidence="1">Uncharacterized protein</fullName>
    </submittedName>
</protein>
<evidence type="ECO:0000313" key="2">
    <source>
        <dbReference type="Proteomes" id="UP001189122"/>
    </source>
</evidence>
<name>A0A7I8JBA3_SPIIN</name>
<dbReference type="EMBL" id="LR743597">
    <property type="protein sequence ID" value="CAA2628232.1"/>
    <property type="molecule type" value="Genomic_DNA"/>
</dbReference>